<feature type="transmembrane region" description="Helical" evidence="6">
    <location>
        <begin position="161"/>
        <end position="185"/>
    </location>
</feature>
<evidence type="ECO:0000256" key="3">
    <source>
        <dbReference type="ARBA" id="ARBA00022989"/>
    </source>
</evidence>
<dbReference type="AlphaFoldDB" id="A0A8K0K5A3"/>
<protein>
    <recommendedName>
        <fullName evidence="7">TLC domain-containing protein</fullName>
    </recommendedName>
</protein>
<comment type="subcellular location">
    <subcellularLocation>
        <location evidence="1">Membrane</location>
        <topology evidence="1">Multi-pass membrane protein</topology>
    </subcellularLocation>
</comment>
<evidence type="ECO:0000259" key="7">
    <source>
        <dbReference type="PROSITE" id="PS50922"/>
    </source>
</evidence>
<gene>
    <name evidence="8" type="ORF">J437_LFUL008305</name>
</gene>
<keyword evidence="4 5" id="KW-0472">Membrane</keyword>
<dbReference type="InterPro" id="IPR050846">
    <property type="entry name" value="TLCD"/>
</dbReference>
<evidence type="ECO:0000256" key="6">
    <source>
        <dbReference type="SAM" id="Phobius"/>
    </source>
</evidence>
<feature type="transmembrane region" description="Helical" evidence="6">
    <location>
        <begin position="136"/>
        <end position="155"/>
    </location>
</feature>
<feature type="transmembrane region" description="Helical" evidence="6">
    <location>
        <begin position="70"/>
        <end position="92"/>
    </location>
</feature>
<evidence type="ECO:0000313" key="8">
    <source>
        <dbReference type="EMBL" id="KAG8228654.1"/>
    </source>
</evidence>
<dbReference type="GO" id="GO:0007009">
    <property type="term" value="P:plasma membrane organization"/>
    <property type="evidence" value="ECO:0007669"/>
    <property type="project" value="TreeGrafter"/>
</dbReference>
<reference evidence="8" key="2">
    <citation type="submission" date="2017-10" db="EMBL/GenBank/DDBJ databases">
        <title>Ladona fulva Genome sequencing and assembly.</title>
        <authorList>
            <person name="Murali S."/>
            <person name="Richards S."/>
            <person name="Bandaranaike D."/>
            <person name="Bellair M."/>
            <person name="Blankenburg K."/>
            <person name="Chao H."/>
            <person name="Dinh H."/>
            <person name="Doddapaneni H."/>
            <person name="Dugan-Rocha S."/>
            <person name="Elkadiri S."/>
            <person name="Gnanaolivu R."/>
            <person name="Hernandez B."/>
            <person name="Skinner E."/>
            <person name="Javaid M."/>
            <person name="Lee S."/>
            <person name="Li M."/>
            <person name="Ming W."/>
            <person name="Munidasa M."/>
            <person name="Muniz J."/>
            <person name="Nguyen L."/>
            <person name="Hughes D."/>
            <person name="Osuji N."/>
            <person name="Pu L.-L."/>
            <person name="Puazo M."/>
            <person name="Qu C."/>
            <person name="Quiroz J."/>
            <person name="Raj R."/>
            <person name="Weissenberger G."/>
            <person name="Xin Y."/>
            <person name="Zou X."/>
            <person name="Han Y."/>
            <person name="Worley K."/>
            <person name="Muzny D."/>
            <person name="Gibbs R."/>
        </authorList>
    </citation>
    <scope>NUCLEOTIDE SEQUENCE</scope>
    <source>
        <strain evidence="8">Sampled in the wild</strain>
    </source>
</reference>
<keyword evidence="3 6" id="KW-1133">Transmembrane helix</keyword>
<accession>A0A8K0K5A3</accession>
<organism evidence="8 9">
    <name type="scientific">Ladona fulva</name>
    <name type="common">Scarce chaser dragonfly</name>
    <name type="synonym">Libellula fulva</name>
    <dbReference type="NCBI Taxonomy" id="123851"/>
    <lineage>
        <taxon>Eukaryota</taxon>
        <taxon>Metazoa</taxon>
        <taxon>Ecdysozoa</taxon>
        <taxon>Arthropoda</taxon>
        <taxon>Hexapoda</taxon>
        <taxon>Insecta</taxon>
        <taxon>Pterygota</taxon>
        <taxon>Palaeoptera</taxon>
        <taxon>Odonata</taxon>
        <taxon>Epiprocta</taxon>
        <taxon>Anisoptera</taxon>
        <taxon>Libelluloidea</taxon>
        <taxon>Libellulidae</taxon>
        <taxon>Ladona</taxon>
    </lineage>
</organism>
<feature type="domain" description="TLC" evidence="7">
    <location>
        <begin position="1"/>
        <end position="193"/>
    </location>
</feature>
<sequence length="223" mass="25577">MCMIRSSSNSICDIVSRYHFLCSFWQTPVMREDLISKYTTSSHILVSVTVGYFIYDLFDMAINHRKKSSYELMIHHIIAILCFGLCVCTRYYLGYGLVALLVEVNSVFLHIRQLMLIQGIPAKDHILYRINTSLNLGTFVLFRIVTLCWMTRWLVLHRDELTVKAFTLGSVSMAVIMSMSIVLLLRVINKDYVKSSVIQCGNLNQLLSEESTEYSASFSKKGE</sequence>
<feature type="transmembrane region" description="Helical" evidence="6">
    <location>
        <begin position="40"/>
        <end position="58"/>
    </location>
</feature>
<dbReference type="GO" id="GO:0071709">
    <property type="term" value="P:membrane assembly"/>
    <property type="evidence" value="ECO:0007669"/>
    <property type="project" value="TreeGrafter"/>
</dbReference>
<comment type="caution">
    <text evidence="8">The sequence shown here is derived from an EMBL/GenBank/DDBJ whole genome shotgun (WGS) entry which is preliminary data.</text>
</comment>
<dbReference type="GO" id="GO:0005886">
    <property type="term" value="C:plasma membrane"/>
    <property type="evidence" value="ECO:0007669"/>
    <property type="project" value="TreeGrafter"/>
</dbReference>
<evidence type="ECO:0000256" key="4">
    <source>
        <dbReference type="ARBA" id="ARBA00023136"/>
    </source>
</evidence>
<dbReference type="GO" id="GO:0097035">
    <property type="term" value="P:regulation of membrane lipid distribution"/>
    <property type="evidence" value="ECO:0007669"/>
    <property type="project" value="TreeGrafter"/>
</dbReference>
<dbReference type="PROSITE" id="PS50922">
    <property type="entry name" value="TLC"/>
    <property type="match status" value="1"/>
</dbReference>
<keyword evidence="2 5" id="KW-0812">Transmembrane</keyword>
<dbReference type="Pfam" id="PF03798">
    <property type="entry name" value="TRAM_LAG1_CLN8"/>
    <property type="match status" value="1"/>
</dbReference>
<dbReference type="InterPro" id="IPR006634">
    <property type="entry name" value="TLC-dom"/>
</dbReference>
<proteinExistence type="predicted"/>
<keyword evidence="9" id="KW-1185">Reference proteome</keyword>
<evidence type="ECO:0000256" key="5">
    <source>
        <dbReference type="PROSITE-ProRule" id="PRU00205"/>
    </source>
</evidence>
<dbReference type="PANTHER" id="PTHR13439">
    <property type="entry name" value="CT120 PROTEIN"/>
    <property type="match status" value="1"/>
</dbReference>
<dbReference type="EMBL" id="KZ308379">
    <property type="protein sequence ID" value="KAG8228654.1"/>
    <property type="molecule type" value="Genomic_DNA"/>
</dbReference>
<evidence type="ECO:0000256" key="2">
    <source>
        <dbReference type="ARBA" id="ARBA00022692"/>
    </source>
</evidence>
<dbReference type="Proteomes" id="UP000792457">
    <property type="component" value="Unassembled WGS sequence"/>
</dbReference>
<dbReference type="GO" id="GO:0055091">
    <property type="term" value="P:phospholipid homeostasis"/>
    <property type="evidence" value="ECO:0007669"/>
    <property type="project" value="TreeGrafter"/>
</dbReference>
<dbReference type="OrthoDB" id="10266980at2759"/>
<evidence type="ECO:0000313" key="9">
    <source>
        <dbReference type="Proteomes" id="UP000792457"/>
    </source>
</evidence>
<name>A0A8K0K5A3_LADFU</name>
<reference evidence="8" key="1">
    <citation type="submission" date="2013-04" db="EMBL/GenBank/DDBJ databases">
        <authorList>
            <person name="Qu J."/>
            <person name="Murali S.C."/>
            <person name="Bandaranaike D."/>
            <person name="Bellair M."/>
            <person name="Blankenburg K."/>
            <person name="Chao H."/>
            <person name="Dinh H."/>
            <person name="Doddapaneni H."/>
            <person name="Downs B."/>
            <person name="Dugan-Rocha S."/>
            <person name="Elkadiri S."/>
            <person name="Gnanaolivu R.D."/>
            <person name="Hernandez B."/>
            <person name="Javaid M."/>
            <person name="Jayaseelan J.C."/>
            <person name="Lee S."/>
            <person name="Li M."/>
            <person name="Ming W."/>
            <person name="Munidasa M."/>
            <person name="Muniz J."/>
            <person name="Nguyen L."/>
            <person name="Ongeri F."/>
            <person name="Osuji N."/>
            <person name="Pu L.-L."/>
            <person name="Puazo M."/>
            <person name="Qu C."/>
            <person name="Quiroz J."/>
            <person name="Raj R."/>
            <person name="Weissenberger G."/>
            <person name="Xin Y."/>
            <person name="Zou X."/>
            <person name="Han Y."/>
            <person name="Richards S."/>
            <person name="Worley K."/>
            <person name="Muzny D."/>
            <person name="Gibbs R."/>
        </authorList>
    </citation>
    <scope>NUCLEOTIDE SEQUENCE</scope>
    <source>
        <strain evidence="8">Sampled in the wild</strain>
    </source>
</reference>
<dbReference type="SMART" id="SM00724">
    <property type="entry name" value="TLC"/>
    <property type="match status" value="1"/>
</dbReference>
<dbReference type="PANTHER" id="PTHR13439:SF4">
    <property type="entry name" value="TLC DOMAIN-CONTAINING PROTEIN"/>
    <property type="match status" value="1"/>
</dbReference>
<evidence type="ECO:0000256" key="1">
    <source>
        <dbReference type="ARBA" id="ARBA00004141"/>
    </source>
</evidence>